<protein>
    <recommendedName>
        <fullName evidence="1">Endonuclease/exonuclease/phosphatase domain-containing protein</fullName>
    </recommendedName>
</protein>
<dbReference type="Gene3D" id="3.60.10.10">
    <property type="entry name" value="Endonuclease/exonuclease/phosphatase"/>
    <property type="match status" value="1"/>
</dbReference>
<dbReference type="SUPFAM" id="SSF56219">
    <property type="entry name" value="DNase I-like"/>
    <property type="match status" value="1"/>
</dbReference>
<feature type="domain" description="Endonuclease/exonuclease/phosphatase" evidence="1">
    <location>
        <begin position="29"/>
        <end position="326"/>
    </location>
</feature>
<dbReference type="InterPro" id="IPR036691">
    <property type="entry name" value="Endo/exonu/phosph_ase_sf"/>
</dbReference>
<accession>A0A6L3ZI57</accession>
<dbReference type="PANTHER" id="PTHR42834">
    <property type="entry name" value="ENDONUCLEASE/EXONUCLEASE/PHOSPHATASE FAMILY PROTEIN (AFU_ORTHOLOGUE AFUA_3G09210)"/>
    <property type="match status" value="1"/>
</dbReference>
<dbReference type="RefSeq" id="WP_151691735.1">
    <property type="nucleotide sequence ID" value="NZ_BMGX01000002.1"/>
</dbReference>
<evidence type="ECO:0000259" key="1">
    <source>
        <dbReference type="Pfam" id="PF19580"/>
    </source>
</evidence>
<proteinExistence type="predicted"/>
<organism evidence="2 3">
    <name type="scientific">Phaeocystidibacter marisrubri</name>
    <dbReference type="NCBI Taxonomy" id="1577780"/>
    <lineage>
        <taxon>Bacteria</taxon>
        <taxon>Pseudomonadati</taxon>
        <taxon>Bacteroidota</taxon>
        <taxon>Flavobacteriia</taxon>
        <taxon>Flavobacteriales</taxon>
        <taxon>Phaeocystidibacteraceae</taxon>
        <taxon>Phaeocystidibacter</taxon>
    </lineage>
</organism>
<evidence type="ECO:0000313" key="3">
    <source>
        <dbReference type="Proteomes" id="UP000484164"/>
    </source>
</evidence>
<dbReference type="InterPro" id="IPR005135">
    <property type="entry name" value="Endo/exonuclease/phosphatase"/>
</dbReference>
<dbReference type="OrthoDB" id="9802724at2"/>
<comment type="caution">
    <text evidence="2">The sequence shown here is derived from an EMBL/GenBank/DDBJ whole genome shotgun (WGS) entry which is preliminary data.</text>
</comment>
<dbReference type="Proteomes" id="UP000484164">
    <property type="component" value="Unassembled WGS sequence"/>
</dbReference>
<dbReference type="PANTHER" id="PTHR42834:SF1">
    <property type="entry name" value="ENDONUCLEASE_EXONUCLEASE_PHOSPHATASE FAMILY PROTEIN (AFU_ORTHOLOGUE AFUA_3G09210)"/>
    <property type="match status" value="1"/>
</dbReference>
<reference evidence="2 3" key="1">
    <citation type="submission" date="2019-10" db="EMBL/GenBank/DDBJ databases">
        <title>Genome sequence of Phaeocystidibacter marisrubri JCM30614 (type strain).</title>
        <authorList>
            <person name="Bowman J.P."/>
        </authorList>
    </citation>
    <scope>NUCLEOTIDE SEQUENCE [LARGE SCALE GENOMIC DNA]</scope>
    <source>
        <strain evidence="2 3">JCM 30614</strain>
    </source>
</reference>
<dbReference type="EMBL" id="WBVQ01000001">
    <property type="protein sequence ID" value="KAB2817165.1"/>
    <property type="molecule type" value="Genomic_DNA"/>
</dbReference>
<dbReference type="AlphaFoldDB" id="A0A6L3ZI57"/>
<name>A0A6L3ZI57_9FLAO</name>
<keyword evidence="3" id="KW-1185">Reference proteome</keyword>
<dbReference type="Pfam" id="PF19580">
    <property type="entry name" value="Exo_endo_phos_3"/>
    <property type="match status" value="1"/>
</dbReference>
<evidence type="ECO:0000313" key="2">
    <source>
        <dbReference type="EMBL" id="KAB2817165.1"/>
    </source>
</evidence>
<gene>
    <name evidence="2" type="ORF">F8C82_01845</name>
</gene>
<sequence>MLRYIILLLLFNLELHAQERNDHPFIQLVWYNVENAFDTIDSPITHDAEYLPQSDKKWTSRRYWTKLNRISKVLRNATGWNPPDIIALGEVENADVLYHISTRPALLGANYRVIHYESPDYRGIDVGILYNPNVIQMFVSRAIPIDFPNHPQKRTRDLLLASGTLASGDTLHIIAAHWPSRRGGKEHSEPFRIRAAQICADVVDSLARHSQNLNLIITGDFNDGPHDASIDTLIQARRVKLNNAMREMPSTLGTHRYGAEWEYLDQWMYSENLQNGPIQVDTTYIYYNPSMIEPVTSLPGFRPKRSWNGNFFTNGYSDHLPIVLILNDRTQGENNSVH</sequence>
<dbReference type="GO" id="GO:0003824">
    <property type="term" value="F:catalytic activity"/>
    <property type="evidence" value="ECO:0007669"/>
    <property type="project" value="InterPro"/>
</dbReference>